<keyword evidence="6" id="KW-1185">Reference proteome</keyword>
<dbReference type="EMBL" id="MU157861">
    <property type="protein sequence ID" value="KAF9527415.1"/>
    <property type="molecule type" value="Genomic_DNA"/>
</dbReference>
<reference evidence="5" key="1">
    <citation type="submission" date="2020-11" db="EMBL/GenBank/DDBJ databases">
        <authorList>
            <consortium name="DOE Joint Genome Institute"/>
            <person name="Ahrendt S."/>
            <person name="Riley R."/>
            <person name="Andreopoulos W."/>
            <person name="Labutti K."/>
            <person name="Pangilinan J."/>
            <person name="Ruiz-Duenas F.J."/>
            <person name="Barrasa J.M."/>
            <person name="Sanchez-Garcia M."/>
            <person name="Camarero S."/>
            <person name="Miyauchi S."/>
            <person name="Serrano A."/>
            <person name="Linde D."/>
            <person name="Babiker R."/>
            <person name="Drula E."/>
            <person name="Ayuso-Fernandez I."/>
            <person name="Pacheco R."/>
            <person name="Padilla G."/>
            <person name="Ferreira P."/>
            <person name="Barriuso J."/>
            <person name="Kellner H."/>
            <person name="Castanera R."/>
            <person name="Alfaro M."/>
            <person name="Ramirez L."/>
            <person name="Pisabarro A.G."/>
            <person name="Kuo A."/>
            <person name="Tritt A."/>
            <person name="Lipzen A."/>
            <person name="He G."/>
            <person name="Yan M."/>
            <person name="Ng V."/>
            <person name="Cullen D."/>
            <person name="Martin F."/>
            <person name="Rosso M.-N."/>
            <person name="Henrissat B."/>
            <person name="Hibbett D."/>
            <person name="Martinez A.T."/>
            <person name="Grigoriev I.V."/>
        </authorList>
    </citation>
    <scope>NUCLEOTIDE SEQUENCE</scope>
    <source>
        <strain evidence="5">CBS 506.95</strain>
    </source>
</reference>
<evidence type="ECO:0000259" key="4">
    <source>
        <dbReference type="Pfam" id="PF00656"/>
    </source>
</evidence>
<evidence type="ECO:0000313" key="6">
    <source>
        <dbReference type="Proteomes" id="UP000807306"/>
    </source>
</evidence>
<dbReference type="PANTHER" id="PTHR48104">
    <property type="entry name" value="METACASPASE-4"/>
    <property type="match status" value="1"/>
</dbReference>
<comment type="caution">
    <text evidence="5">The sequence shown here is derived from an EMBL/GenBank/DDBJ whole genome shotgun (WGS) entry which is preliminary data.</text>
</comment>
<sequence>MSTVTTPIPPILALVVGINEYPQTRYPSLRGAVRDADAFEDYLMHHLNVPASNITSLRNGQATRRGILAGFESLLNDRKYARGECAVVIFYAGHGAQTNIPEEWGNWSTATGRIEQLCPCDIGTKAQTDKGEEEEVDGIPDRTISALLNKIAKAKGSNITLILDCCCSAGINRLSGSLPYPQDFLPRWIKNPPPLRPFVDQEICRGVTPNRGGKLSDRFAGEYHASHVLLAACGRDQVASEKPEGGLFTNALMKVLRSEDIQTLTYTALMDKLEINSETQTPHCEGRGIYQRLFNEAAPGADESFVPVELDDEGLLKAYIGEAQGVTVGSCFSIHENNLIDSNTTTSNPSLGHLYAEAVTPFSSTLSVNALKLQFGETRLWYAKLVHIATPPLLIYSENSAWLQRIFTPIVLENLGVDICEDVSSCDLQLTLEGESVAFNRHSPNFDPLGSRIDHSQVISANDHKKIQHVVKAYRHFHYHLKRLGPNDLPLEDITMEFKKLETHYHNDFSRVLTPVGENLIKDNTTYIDIDEDADFGLTIVNDTDTALYPYIFYFDPTSLSIVPWYEPPVTTGPTKFTNADAPLPPDSELCIGYGNGGVAPWQFTDPENGGTVDLGFFKMFLATQPTYFSSIAQASPFTDAVENRGVIQVDSTPEPLEGWGTKTAKIIQLVPEHRQ</sequence>
<dbReference type="Proteomes" id="UP000807306">
    <property type="component" value="Unassembled WGS sequence"/>
</dbReference>
<dbReference type="SUPFAM" id="SSF52129">
    <property type="entry name" value="Caspase-like"/>
    <property type="match status" value="1"/>
</dbReference>
<organism evidence="5 6">
    <name type="scientific">Crepidotus variabilis</name>
    <dbReference type="NCBI Taxonomy" id="179855"/>
    <lineage>
        <taxon>Eukaryota</taxon>
        <taxon>Fungi</taxon>
        <taxon>Dikarya</taxon>
        <taxon>Basidiomycota</taxon>
        <taxon>Agaricomycotina</taxon>
        <taxon>Agaricomycetes</taxon>
        <taxon>Agaricomycetidae</taxon>
        <taxon>Agaricales</taxon>
        <taxon>Agaricineae</taxon>
        <taxon>Crepidotaceae</taxon>
        <taxon>Crepidotus</taxon>
    </lineage>
</organism>
<dbReference type="AlphaFoldDB" id="A0A9P6EE74"/>
<comment type="similarity">
    <text evidence="1">Belongs to the peptidase C14B family.</text>
</comment>
<proteinExistence type="inferred from homology"/>
<accession>A0A9P6EE74</accession>
<dbReference type="GO" id="GO:0005737">
    <property type="term" value="C:cytoplasm"/>
    <property type="evidence" value="ECO:0007669"/>
    <property type="project" value="TreeGrafter"/>
</dbReference>
<evidence type="ECO:0000256" key="3">
    <source>
        <dbReference type="ARBA" id="ARBA00022807"/>
    </source>
</evidence>
<dbReference type="PANTHER" id="PTHR48104:SF30">
    <property type="entry name" value="METACASPASE-1"/>
    <property type="match status" value="1"/>
</dbReference>
<dbReference type="OrthoDB" id="3223806at2759"/>
<keyword evidence="2" id="KW-0053">Apoptosis</keyword>
<protein>
    <submittedName>
        <fullName evidence="5">Caspase domain-containing protein</fullName>
    </submittedName>
</protein>
<keyword evidence="3" id="KW-0378">Hydrolase</keyword>
<gene>
    <name evidence="5" type="ORF">CPB83DRAFT_793201</name>
</gene>
<name>A0A9P6EE74_9AGAR</name>
<dbReference type="InterPro" id="IPR050452">
    <property type="entry name" value="Metacaspase"/>
</dbReference>
<evidence type="ECO:0000313" key="5">
    <source>
        <dbReference type="EMBL" id="KAF9527415.1"/>
    </source>
</evidence>
<evidence type="ECO:0000256" key="1">
    <source>
        <dbReference type="ARBA" id="ARBA00009005"/>
    </source>
</evidence>
<dbReference type="GO" id="GO:0006915">
    <property type="term" value="P:apoptotic process"/>
    <property type="evidence" value="ECO:0007669"/>
    <property type="project" value="UniProtKB-KW"/>
</dbReference>
<dbReference type="GO" id="GO:0004197">
    <property type="term" value="F:cysteine-type endopeptidase activity"/>
    <property type="evidence" value="ECO:0007669"/>
    <property type="project" value="InterPro"/>
</dbReference>
<dbReference type="GO" id="GO:0006508">
    <property type="term" value="P:proteolysis"/>
    <property type="evidence" value="ECO:0007669"/>
    <property type="project" value="InterPro"/>
</dbReference>
<dbReference type="Gene3D" id="3.40.50.1460">
    <property type="match status" value="1"/>
</dbReference>
<keyword evidence="3" id="KW-0788">Thiol protease</keyword>
<keyword evidence="3" id="KW-0645">Protease</keyword>
<evidence type="ECO:0000256" key="2">
    <source>
        <dbReference type="ARBA" id="ARBA00022703"/>
    </source>
</evidence>
<dbReference type="InterPro" id="IPR029030">
    <property type="entry name" value="Caspase-like_dom_sf"/>
</dbReference>
<feature type="domain" description="Peptidase C14 caspase" evidence="4">
    <location>
        <begin position="12"/>
        <end position="284"/>
    </location>
</feature>
<dbReference type="Pfam" id="PF00656">
    <property type="entry name" value="Peptidase_C14"/>
    <property type="match status" value="1"/>
</dbReference>
<dbReference type="InterPro" id="IPR011600">
    <property type="entry name" value="Pept_C14_caspase"/>
</dbReference>